<evidence type="ECO:0000256" key="2">
    <source>
        <dbReference type="ARBA" id="ARBA00022475"/>
    </source>
</evidence>
<keyword evidence="14" id="KW-1185">Reference proteome</keyword>
<evidence type="ECO:0000256" key="10">
    <source>
        <dbReference type="ARBA" id="ARBA00035120"/>
    </source>
</evidence>
<feature type="transmembrane region" description="Helical" evidence="12">
    <location>
        <begin position="97"/>
        <end position="121"/>
    </location>
</feature>
<evidence type="ECO:0000313" key="14">
    <source>
        <dbReference type="Proteomes" id="UP000076830"/>
    </source>
</evidence>
<evidence type="ECO:0000256" key="12">
    <source>
        <dbReference type="HAMAP-Rule" id="MF_00454"/>
    </source>
</evidence>
<evidence type="ECO:0000256" key="6">
    <source>
        <dbReference type="ARBA" id="ARBA00023053"/>
    </source>
</evidence>
<evidence type="ECO:0000256" key="3">
    <source>
        <dbReference type="ARBA" id="ARBA00022519"/>
    </source>
</evidence>
<evidence type="ECO:0000256" key="9">
    <source>
        <dbReference type="ARBA" id="ARBA00023303"/>
    </source>
</evidence>
<dbReference type="HAMAP" id="MF_00454">
    <property type="entry name" value="FluC"/>
    <property type="match status" value="1"/>
</dbReference>
<gene>
    <name evidence="12" type="primary">fluC</name>
    <name evidence="12" type="synonym">crcB</name>
    <name evidence="13" type="ORF">I596_1505</name>
</gene>
<evidence type="ECO:0000256" key="7">
    <source>
        <dbReference type="ARBA" id="ARBA00023065"/>
    </source>
</evidence>
<dbReference type="PANTHER" id="PTHR28259">
    <property type="entry name" value="FLUORIDE EXPORT PROTEIN 1-RELATED"/>
    <property type="match status" value="1"/>
</dbReference>
<keyword evidence="6 12" id="KW-0915">Sodium</keyword>
<protein>
    <recommendedName>
        <fullName evidence="12">Fluoride-specific ion channel FluC</fullName>
    </recommendedName>
</protein>
<feature type="binding site" evidence="12">
    <location>
        <position position="76"/>
    </location>
    <ligand>
        <name>Na(+)</name>
        <dbReference type="ChEBI" id="CHEBI:29101"/>
        <note>structural</note>
    </ligand>
</feature>
<feature type="transmembrane region" description="Helical" evidence="12">
    <location>
        <begin position="64"/>
        <end position="85"/>
    </location>
</feature>
<keyword evidence="2 12" id="KW-1003">Cell membrane</keyword>
<comment type="similarity">
    <text evidence="10 12">Belongs to the fluoride channel Fluc/FEX (TC 1.A.43) family.</text>
</comment>
<dbReference type="Pfam" id="PF02537">
    <property type="entry name" value="CRCB"/>
    <property type="match status" value="1"/>
</dbReference>
<keyword evidence="12" id="KW-0479">Metal-binding</keyword>
<comment type="subcellular location">
    <subcellularLocation>
        <location evidence="1 12">Cell membrane</location>
        <topology evidence="1 12">Multi-pass membrane protein</topology>
    </subcellularLocation>
</comment>
<accession>A0A160DU46</accession>
<dbReference type="NCBIfam" id="TIGR00494">
    <property type="entry name" value="crcB"/>
    <property type="match status" value="1"/>
</dbReference>
<dbReference type="KEGG" id="dko:I596_1505"/>
<evidence type="ECO:0000256" key="5">
    <source>
        <dbReference type="ARBA" id="ARBA00022989"/>
    </source>
</evidence>
<proteinExistence type="inferred from homology"/>
<dbReference type="AlphaFoldDB" id="A0A160DU46"/>
<keyword evidence="9 12" id="KW-0407">Ion channel</keyword>
<evidence type="ECO:0000256" key="8">
    <source>
        <dbReference type="ARBA" id="ARBA00023136"/>
    </source>
</evidence>
<dbReference type="NCBIfam" id="NF010792">
    <property type="entry name" value="PRK14196.1"/>
    <property type="match status" value="1"/>
</dbReference>
<sequence length="129" mass="13186">MNAVSALAVAGGAAIGALLRWLLGLGLNPLLPSLPLGTLAANLVGGLLMGVAMALFAHFETIPLAWRLAATTGFLGGLTTFSAFSGETVHLLERQQWNWALVLVTAHLAGSLLMTAAGLAATRALLRTG</sequence>
<name>A0A160DU46_9GAMM</name>
<dbReference type="PANTHER" id="PTHR28259:SF1">
    <property type="entry name" value="FLUORIDE EXPORT PROTEIN 1-RELATED"/>
    <property type="match status" value="1"/>
</dbReference>
<evidence type="ECO:0000313" key="13">
    <source>
        <dbReference type="EMBL" id="ANB17531.1"/>
    </source>
</evidence>
<dbReference type="InterPro" id="IPR003691">
    <property type="entry name" value="FluC"/>
</dbReference>
<dbReference type="PATRIC" id="fig|1300342.3.peg.1467"/>
<dbReference type="STRING" id="1300342.I596_1505"/>
<feature type="binding site" evidence="12">
    <location>
        <position position="79"/>
    </location>
    <ligand>
        <name>Na(+)</name>
        <dbReference type="ChEBI" id="CHEBI:29101"/>
        <note>structural</note>
    </ligand>
</feature>
<reference evidence="13 14" key="1">
    <citation type="submission" date="2016-04" db="EMBL/GenBank/DDBJ databases">
        <title>Complete genome sequence of Dokdonella koreensis DS-123T.</title>
        <authorList>
            <person name="Kim J.F."/>
            <person name="Lee H."/>
            <person name="Kwak M.-J."/>
        </authorList>
    </citation>
    <scope>NUCLEOTIDE SEQUENCE [LARGE SCALE GENOMIC DNA]</scope>
    <source>
        <strain evidence="13 14">DS-123</strain>
    </source>
</reference>
<comment type="activity regulation">
    <text evidence="12">Na(+) is not transported, but it plays an essential structural role and its presence is essential for fluoride channel function.</text>
</comment>
<keyword evidence="8 12" id="KW-0472">Membrane</keyword>
<dbReference type="Proteomes" id="UP000076830">
    <property type="component" value="Chromosome"/>
</dbReference>
<dbReference type="GO" id="GO:0140114">
    <property type="term" value="P:cellular detoxification of fluoride"/>
    <property type="evidence" value="ECO:0007669"/>
    <property type="project" value="UniProtKB-UniRule"/>
</dbReference>
<comment type="catalytic activity">
    <reaction evidence="11">
        <text>fluoride(in) = fluoride(out)</text>
        <dbReference type="Rhea" id="RHEA:76159"/>
        <dbReference type="ChEBI" id="CHEBI:17051"/>
    </reaction>
    <physiologicalReaction direction="left-to-right" evidence="11">
        <dbReference type="Rhea" id="RHEA:76160"/>
    </physiologicalReaction>
</comment>
<evidence type="ECO:0000256" key="11">
    <source>
        <dbReference type="ARBA" id="ARBA00035585"/>
    </source>
</evidence>
<organism evidence="13 14">
    <name type="scientific">Dokdonella koreensis DS-123</name>
    <dbReference type="NCBI Taxonomy" id="1300342"/>
    <lineage>
        <taxon>Bacteria</taxon>
        <taxon>Pseudomonadati</taxon>
        <taxon>Pseudomonadota</taxon>
        <taxon>Gammaproteobacteria</taxon>
        <taxon>Lysobacterales</taxon>
        <taxon>Rhodanobacteraceae</taxon>
        <taxon>Dokdonella</taxon>
    </lineage>
</organism>
<dbReference type="GO" id="GO:0062054">
    <property type="term" value="F:fluoride channel activity"/>
    <property type="evidence" value="ECO:0007669"/>
    <property type="project" value="UniProtKB-UniRule"/>
</dbReference>
<comment type="function">
    <text evidence="12">Fluoride-specific ion channel. Important for reducing fluoride concentration in the cell, thus reducing its toxicity.</text>
</comment>
<keyword evidence="7 12" id="KW-0406">Ion transport</keyword>
<dbReference type="GO" id="GO:0046872">
    <property type="term" value="F:metal ion binding"/>
    <property type="evidence" value="ECO:0007669"/>
    <property type="project" value="UniProtKB-KW"/>
</dbReference>
<keyword evidence="12" id="KW-0813">Transport</keyword>
<keyword evidence="3" id="KW-0997">Cell inner membrane</keyword>
<keyword evidence="4 12" id="KW-0812">Transmembrane</keyword>
<dbReference type="RefSeq" id="WP_067645803.1">
    <property type="nucleotide sequence ID" value="NZ_CP015249.1"/>
</dbReference>
<feature type="transmembrane region" description="Helical" evidence="12">
    <location>
        <begin position="40"/>
        <end position="57"/>
    </location>
</feature>
<evidence type="ECO:0000256" key="4">
    <source>
        <dbReference type="ARBA" id="ARBA00022692"/>
    </source>
</evidence>
<evidence type="ECO:0000256" key="1">
    <source>
        <dbReference type="ARBA" id="ARBA00004651"/>
    </source>
</evidence>
<dbReference type="GO" id="GO:0005886">
    <property type="term" value="C:plasma membrane"/>
    <property type="evidence" value="ECO:0007669"/>
    <property type="project" value="UniProtKB-SubCell"/>
</dbReference>
<keyword evidence="5 12" id="KW-1133">Transmembrane helix</keyword>
<dbReference type="EMBL" id="CP015249">
    <property type="protein sequence ID" value="ANB17531.1"/>
    <property type="molecule type" value="Genomic_DNA"/>
</dbReference>